<organism evidence="1 2">
    <name type="scientific">Carnobacterium maltaromaticum</name>
    <name type="common">Carnobacterium piscicola</name>
    <dbReference type="NCBI Taxonomy" id="2751"/>
    <lineage>
        <taxon>Bacteria</taxon>
        <taxon>Bacillati</taxon>
        <taxon>Bacillota</taxon>
        <taxon>Bacilli</taxon>
        <taxon>Lactobacillales</taxon>
        <taxon>Carnobacteriaceae</taxon>
        <taxon>Carnobacterium</taxon>
    </lineage>
</organism>
<dbReference type="GeneID" id="83604911"/>
<name>A0AAW9JQY4_CARML</name>
<gene>
    <name evidence="1" type="ORF">RAK27_10615</name>
</gene>
<dbReference type="Proteomes" id="UP001290462">
    <property type="component" value="Unassembled WGS sequence"/>
</dbReference>
<evidence type="ECO:0000313" key="1">
    <source>
        <dbReference type="EMBL" id="MDZ5759110.1"/>
    </source>
</evidence>
<dbReference type="AlphaFoldDB" id="A0AAW9JQY4"/>
<comment type="caution">
    <text evidence="1">The sequence shown here is derived from an EMBL/GenBank/DDBJ whole genome shotgun (WGS) entry which is preliminary data.</text>
</comment>
<sequence length="87" mass="10267">MIEEHWIDLICYSIHFTNNSGSSFCRSIALPNNFPEDKISTFFKNHFEGHDIKIIDISEINDVWLSKHAHSPFMRQPSECDELKWNL</sequence>
<evidence type="ECO:0000313" key="2">
    <source>
        <dbReference type="Proteomes" id="UP001290462"/>
    </source>
</evidence>
<protein>
    <submittedName>
        <fullName evidence="1">Uncharacterized protein</fullName>
    </submittedName>
</protein>
<reference evidence="1" key="1">
    <citation type="submission" date="2023-08" db="EMBL/GenBank/DDBJ databases">
        <title>Genomic characterization of piscicolin 126 produced by Carnobacterium maltaromaticum CM22 strain isolated from salmon (Salmo salar).</title>
        <authorList>
            <person name="Gonzalez-Gragera E."/>
            <person name="Garcia-Lopez J.D."/>
            <person name="Teso-Perez C."/>
            <person name="Gimenez-Hernandez I."/>
            <person name="Peralta-Sanchez J.M."/>
            <person name="Valdivia E."/>
            <person name="Montalban-Lopez M."/>
            <person name="Martin-Platero A.M."/>
            <person name="Banos A."/>
            <person name="Martinez-Bueno M."/>
        </authorList>
    </citation>
    <scope>NUCLEOTIDE SEQUENCE</scope>
    <source>
        <strain evidence="1">CM22</strain>
    </source>
</reference>
<proteinExistence type="predicted"/>
<dbReference type="EMBL" id="JAVBVO010000003">
    <property type="protein sequence ID" value="MDZ5759110.1"/>
    <property type="molecule type" value="Genomic_DNA"/>
</dbReference>
<dbReference type="RefSeq" id="WP_015077518.1">
    <property type="nucleotide sequence ID" value="NZ_BJOJ01000059.1"/>
</dbReference>
<accession>A0AAW9JQY4</accession>